<dbReference type="PANTHER" id="PTHR11705:SF143">
    <property type="entry name" value="SLL0236 PROTEIN"/>
    <property type="match status" value="1"/>
</dbReference>
<dbReference type="PROSITE" id="PS00132">
    <property type="entry name" value="CARBOXYPEPT_ZN_1"/>
    <property type="match status" value="1"/>
</dbReference>
<accession>A0A3P3QSM4</accession>
<organism evidence="10 11">
    <name type="scientific">Rheinheimera mesophila</name>
    <dbReference type="NCBI Taxonomy" id="1547515"/>
    <lineage>
        <taxon>Bacteria</taxon>
        <taxon>Pseudomonadati</taxon>
        <taxon>Pseudomonadota</taxon>
        <taxon>Gammaproteobacteria</taxon>
        <taxon>Chromatiales</taxon>
        <taxon>Chromatiaceae</taxon>
        <taxon>Rheinheimera</taxon>
    </lineage>
</organism>
<dbReference type="Gene3D" id="3.40.630.10">
    <property type="entry name" value="Zn peptidases"/>
    <property type="match status" value="1"/>
</dbReference>
<comment type="caution">
    <text evidence="8">Lacks conserved residue(s) required for the propagation of feature annotation.</text>
</comment>
<dbReference type="GO" id="GO:0008270">
    <property type="term" value="F:zinc ion binding"/>
    <property type="evidence" value="ECO:0007669"/>
    <property type="project" value="InterPro"/>
</dbReference>
<keyword evidence="4" id="KW-0479">Metal-binding</keyword>
<keyword evidence="3" id="KW-0645">Protease</keyword>
<reference evidence="10 11" key="1">
    <citation type="submission" date="2018-11" db="EMBL/GenBank/DDBJ databases">
        <title>Draft genome analysis of Rheinheimera mesophila isolated from an industrial waste site.</title>
        <authorList>
            <person name="Yu Q."/>
            <person name="Qi Y."/>
            <person name="Zhang H."/>
            <person name="Lu Y."/>
            <person name="Pu J."/>
        </authorList>
    </citation>
    <scope>NUCLEOTIDE SEQUENCE [LARGE SCALE GENOMIC DNA]</scope>
    <source>
        <strain evidence="10 11">IITR13</strain>
    </source>
</reference>
<comment type="caution">
    <text evidence="10">The sequence shown here is derived from an EMBL/GenBank/DDBJ whole genome shotgun (WGS) entry which is preliminary data.</text>
</comment>
<dbReference type="InterPro" id="IPR057246">
    <property type="entry name" value="CARBOXYPEPT_ZN_1"/>
</dbReference>
<comment type="similarity">
    <text evidence="2 8">Belongs to the peptidase M14 family.</text>
</comment>
<evidence type="ECO:0000256" key="1">
    <source>
        <dbReference type="ARBA" id="ARBA00001947"/>
    </source>
</evidence>
<dbReference type="Proteomes" id="UP000276260">
    <property type="component" value="Unassembled WGS sequence"/>
</dbReference>
<keyword evidence="11" id="KW-1185">Reference proteome</keyword>
<evidence type="ECO:0000256" key="2">
    <source>
        <dbReference type="ARBA" id="ARBA00005988"/>
    </source>
</evidence>
<dbReference type="EMBL" id="RRCF01000001">
    <property type="protein sequence ID" value="RRJ23410.1"/>
    <property type="molecule type" value="Genomic_DNA"/>
</dbReference>
<dbReference type="OrthoDB" id="9779324at2"/>
<evidence type="ECO:0000256" key="3">
    <source>
        <dbReference type="ARBA" id="ARBA00022670"/>
    </source>
</evidence>
<name>A0A3P3QSM4_9GAMM</name>
<dbReference type="PROSITE" id="PS52035">
    <property type="entry name" value="PEPTIDASE_M14"/>
    <property type="match status" value="1"/>
</dbReference>
<sequence>MHHKKRPLRLPELIRLEALIEALPGTVKATELARFQSGSANYPSYLIELAEFDATKPSLLLTGGVHGLERIGSAVLIAFLESLLKRLEWDHGLQHQLTQLNLLLLPMVNPVGMANHSRSNGNGVDLMRNAPVECEDKAAFLVGGQQYSARLPWYRGNPAQPEAETLVLFELVRQKLFQSPFSLVLDCHSGFGQVDRIWFPYAKSRKPVTHLAELYRLRQLLFDCYPYQAYAFEPQSLHYLCHGDLWDYLYDESLQNGGLFLPLTLEMGSWNWVRKNPFQLLSSLGLFHPVKPHRVKRVLRTHLTLFHFLIAATASHQQWRGVMYPRMLRQEAMQLWY</sequence>
<evidence type="ECO:0000313" key="10">
    <source>
        <dbReference type="EMBL" id="RRJ23410.1"/>
    </source>
</evidence>
<dbReference type="AlphaFoldDB" id="A0A3P3QSM4"/>
<dbReference type="PANTHER" id="PTHR11705">
    <property type="entry name" value="PROTEASE FAMILY M14 CARBOXYPEPTIDASE A,B"/>
    <property type="match status" value="1"/>
</dbReference>
<dbReference type="Pfam" id="PF00246">
    <property type="entry name" value="Peptidase_M14"/>
    <property type="match status" value="1"/>
</dbReference>
<evidence type="ECO:0000256" key="7">
    <source>
        <dbReference type="ARBA" id="ARBA00023049"/>
    </source>
</evidence>
<evidence type="ECO:0000256" key="4">
    <source>
        <dbReference type="ARBA" id="ARBA00022723"/>
    </source>
</evidence>
<keyword evidence="6" id="KW-0862">Zinc</keyword>
<evidence type="ECO:0000256" key="5">
    <source>
        <dbReference type="ARBA" id="ARBA00022801"/>
    </source>
</evidence>
<keyword evidence="7" id="KW-0482">Metalloprotease</keyword>
<evidence type="ECO:0000259" key="9">
    <source>
        <dbReference type="PROSITE" id="PS52035"/>
    </source>
</evidence>
<gene>
    <name evidence="10" type="ORF">EIK76_04910</name>
</gene>
<dbReference type="SUPFAM" id="SSF53187">
    <property type="entry name" value="Zn-dependent exopeptidases"/>
    <property type="match status" value="1"/>
</dbReference>
<dbReference type="RefSeq" id="WP_046521289.1">
    <property type="nucleotide sequence ID" value="NZ_LAVS01000091.1"/>
</dbReference>
<evidence type="ECO:0000256" key="8">
    <source>
        <dbReference type="PROSITE-ProRule" id="PRU01379"/>
    </source>
</evidence>
<protein>
    <submittedName>
        <fullName evidence="10">DUF2817 domain-containing protein</fullName>
    </submittedName>
</protein>
<keyword evidence="5" id="KW-0378">Hydrolase</keyword>
<dbReference type="GO" id="GO:0006508">
    <property type="term" value="P:proteolysis"/>
    <property type="evidence" value="ECO:0007669"/>
    <property type="project" value="UniProtKB-KW"/>
</dbReference>
<proteinExistence type="inferred from homology"/>
<evidence type="ECO:0000313" key="11">
    <source>
        <dbReference type="Proteomes" id="UP000276260"/>
    </source>
</evidence>
<comment type="cofactor">
    <cofactor evidence="1">
        <name>Zn(2+)</name>
        <dbReference type="ChEBI" id="CHEBI:29105"/>
    </cofactor>
</comment>
<feature type="domain" description="Peptidase M14" evidence="9">
    <location>
        <begin position="6"/>
        <end position="337"/>
    </location>
</feature>
<dbReference type="GO" id="GO:0005615">
    <property type="term" value="C:extracellular space"/>
    <property type="evidence" value="ECO:0007669"/>
    <property type="project" value="TreeGrafter"/>
</dbReference>
<dbReference type="GO" id="GO:0004181">
    <property type="term" value="F:metallocarboxypeptidase activity"/>
    <property type="evidence" value="ECO:0007669"/>
    <property type="project" value="InterPro"/>
</dbReference>
<dbReference type="InterPro" id="IPR000834">
    <property type="entry name" value="Peptidase_M14"/>
</dbReference>
<evidence type="ECO:0000256" key="6">
    <source>
        <dbReference type="ARBA" id="ARBA00022833"/>
    </source>
</evidence>